<feature type="transmembrane region" description="Helical" evidence="5">
    <location>
        <begin position="127"/>
        <end position="149"/>
    </location>
</feature>
<dbReference type="WBParaSite" id="TMUE_0000000477.1">
    <property type="protein sequence ID" value="TMUE_0000000477.1"/>
    <property type="gene ID" value="WBGene00296417"/>
</dbReference>
<evidence type="ECO:0000256" key="5">
    <source>
        <dbReference type="SAM" id="Phobius"/>
    </source>
</evidence>
<comment type="subcellular location">
    <subcellularLocation>
        <location evidence="1">Membrane</location>
        <topology evidence="1">Multi-pass membrane protein</topology>
    </subcellularLocation>
</comment>
<proteinExistence type="predicted"/>
<evidence type="ECO:0000313" key="6">
    <source>
        <dbReference type="Proteomes" id="UP000046395"/>
    </source>
</evidence>
<keyword evidence="3 5" id="KW-1133">Transmembrane helix</keyword>
<name>A0A5S6Q0H9_TRIMR</name>
<keyword evidence="6" id="KW-1185">Reference proteome</keyword>
<dbReference type="PANTHER" id="PTHR21215">
    <property type="entry name" value="LD36024P"/>
    <property type="match status" value="1"/>
</dbReference>
<dbReference type="PANTHER" id="PTHR21215:SF0">
    <property type="entry name" value="LD36024P"/>
    <property type="match status" value="1"/>
</dbReference>
<dbReference type="Gene3D" id="1.20.140.150">
    <property type="match status" value="1"/>
</dbReference>
<evidence type="ECO:0000256" key="2">
    <source>
        <dbReference type="ARBA" id="ARBA00022692"/>
    </source>
</evidence>
<accession>A0A5S6Q0H9</accession>
<dbReference type="InterPro" id="IPR004031">
    <property type="entry name" value="PMP22/EMP/MP20/Claudin"/>
</dbReference>
<sequence length="300" mass="34592">MLSPVILSFSSVFSLLGTVLVVIAFGTNNWQEFRVNRTTLLRQYAQDSDIRPALSGLNQTAIFFDRTLGLFRECFPTDVPNGSGTYTDPMGNQCRNLVDYQIPEDAVVVRSYSYYQLIRMHMMRTCIGLYIVGLLVLAFCLLVGVRGCWRRNLSLIMMTGIMLLFATLLMIAAVAVWHGVDYIERELIDRKPFYKTWPSILRRSTDISYGWSYMIAWIGISFILISSVLMLVAHRKMKEEEQREMDSKTVPYIIPSYHEKIMMMPYTHNYYGGYPQQMYGSYGVAPPMTNSYYGYLNYGH</sequence>
<reference evidence="7" key="1">
    <citation type="submission" date="2019-12" db="UniProtKB">
        <authorList>
            <consortium name="WormBaseParasite"/>
        </authorList>
    </citation>
    <scope>IDENTIFICATION</scope>
</reference>
<evidence type="ECO:0000256" key="1">
    <source>
        <dbReference type="ARBA" id="ARBA00004141"/>
    </source>
</evidence>
<keyword evidence="4 5" id="KW-0472">Membrane</keyword>
<keyword evidence="2 5" id="KW-0812">Transmembrane</keyword>
<evidence type="ECO:0000256" key="4">
    <source>
        <dbReference type="ARBA" id="ARBA00023136"/>
    </source>
</evidence>
<organism evidence="6 7">
    <name type="scientific">Trichuris muris</name>
    <name type="common">Mouse whipworm</name>
    <dbReference type="NCBI Taxonomy" id="70415"/>
    <lineage>
        <taxon>Eukaryota</taxon>
        <taxon>Metazoa</taxon>
        <taxon>Ecdysozoa</taxon>
        <taxon>Nematoda</taxon>
        <taxon>Enoplea</taxon>
        <taxon>Dorylaimia</taxon>
        <taxon>Trichinellida</taxon>
        <taxon>Trichuridae</taxon>
        <taxon>Trichuris</taxon>
    </lineage>
</organism>
<dbReference type="GO" id="GO:0016020">
    <property type="term" value="C:membrane"/>
    <property type="evidence" value="ECO:0007669"/>
    <property type="project" value="UniProtKB-SubCell"/>
</dbReference>
<evidence type="ECO:0000256" key="3">
    <source>
        <dbReference type="ARBA" id="ARBA00022989"/>
    </source>
</evidence>
<protein>
    <submittedName>
        <fullName evidence="7">Claudin</fullName>
    </submittedName>
</protein>
<dbReference type="Proteomes" id="UP000046395">
    <property type="component" value="Unassembled WGS sequence"/>
</dbReference>
<dbReference type="AlphaFoldDB" id="A0A5S6Q0H9"/>
<feature type="transmembrane region" description="Helical" evidence="5">
    <location>
        <begin position="211"/>
        <end position="233"/>
    </location>
</feature>
<dbReference type="Pfam" id="PF13903">
    <property type="entry name" value="Claudin_2"/>
    <property type="match status" value="1"/>
</dbReference>
<feature type="transmembrane region" description="Helical" evidence="5">
    <location>
        <begin position="161"/>
        <end position="180"/>
    </location>
</feature>
<evidence type="ECO:0000313" key="7">
    <source>
        <dbReference type="WBParaSite" id="TMUE_0000000477.1"/>
    </source>
</evidence>